<evidence type="ECO:0000256" key="1">
    <source>
        <dbReference type="ARBA" id="ARBA00007118"/>
    </source>
</evidence>
<name>A0A3S0KC68_9GAMM</name>
<keyword evidence="6" id="KW-1185">Reference proteome</keyword>
<dbReference type="OrthoDB" id="9809288at2"/>
<proteinExistence type="inferred from homology"/>
<accession>A0A3S0KC68</accession>
<dbReference type="PANTHER" id="PTHR43673:SF10">
    <property type="entry name" value="NADH DEHYDROGENASE_NAD(P)H NITROREDUCTASE XCC3605-RELATED"/>
    <property type="match status" value="1"/>
</dbReference>
<dbReference type="RefSeq" id="WP_126519156.1">
    <property type="nucleotide sequence ID" value="NZ_RXNU01000002.1"/>
</dbReference>
<dbReference type="Proteomes" id="UP000267448">
    <property type="component" value="Unassembled WGS sequence"/>
</dbReference>
<keyword evidence="3" id="KW-0560">Oxidoreductase</keyword>
<dbReference type="AlphaFoldDB" id="A0A3S0KC68"/>
<comment type="caution">
    <text evidence="5">The sequence shown here is derived from an EMBL/GenBank/DDBJ whole genome shotgun (WGS) entry which is preliminary data.</text>
</comment>
<dbReference type="PANTHER" id="PTHR43673">
    <property type="entry name" value="NAD(P)H NITROREDUCTASE YDGI-RELATED"/>
    <property type="match status" value="1"/>
</dbReference>
<dbReference type="InterPro" id="IPR000415">
    <property type="entry name" value="Nitroreductase-like"/>
</dbReference>
<comment type="similarity">
    <text evidence="1">Belongs to the nitroreductase family.</text>
</comment>
<dbReference type="Gene3D" id="3.40.109.10">
    <property type="entry name" value="NADH Oxidase"/>
    <property type="match status" value="1"/>
</dbReference>
<dbReference type="NCBIfam" id="NF008275">
    <property type="entry name" value="PRK11053.1"/>
    <property type="match status" value="1"/>
</dbReference>
<gene>
    <name evidence="5" type="ORF">EKG38_05015</name>
</gene>
<evidence type="ECO:0000256" key="2">
    <source>
        <dbReference type="ARBA" id="ARBA00022857"/>
    </source>
</evidence>
<dbReference type="GO" id="GO:0016491">
    <property type="term" value="F:oxidoreductase activity"/>
    <property type="evidence" value="ECO:0007669"/>
    <property type="project" value="UniProtKB-KW"/>
</dbReference>
<dbReference type="InterPro" id="IPR033878">
    <property type="entry name" value="NfsB-like"/>
</dbReference>
<evidence type="ECO:0000256" key="3">
    <source>
        <dbReference type="ARBA" id="ARBA00023002"/>
    </source>
</evidence>
<sequence>MSELSYLTKKRYTTKAFDPTKKIAADKIEEIKTLLQYSPSSTNSQPWHFVLASSEEGKATIAESTVNFGFNTQKLLNASHVLVLCTKVFMDDQHLSAVLEQEAKDGRFTDEEAKQGQHNGRSFFANMHKYELKDAQQWMEKQVYLALGNLLLGASVIDVDACPIEGFDATILNQVLGLREQGYCASVIVALGYKAEDDFNAKLPKSRLPQEQIFTEI</sequence>
<dbReference type="InterPro" id="IPR029479">
    <property type="entry name" value="Nitroreductase"/>
</dbReference>
<dbReference type="Pfam" id="PF00881">
    <property type="entry name" value="Nitroreductase"/>
    <property type="match status" value="1"/>
</dbReference>
<evidence type="ECO:0000313" key="5">
    <source>
        <dbReference type="EMBL" id="RTR40091.1"/>
    </source>
</evidence>
<reference evidence="5 6" key="1">
    <citation type="submission" date="2018-12" db="EMBL/GenBank/DDBJ databases">
        <authorList>
            <person name="Yu L."/>
        </authorList>
    </citation>
    <scope>NUCLEOTIDE SEQUENCE [LARGE SCALE GENOMIC DNA]</scope>
    <source>
        <strain evidence="5 6">HAW-EB2</strain>
    </source>
</reference>
<dbReference type="CDD" id="cd02149">
    <property type="entry name" value="NfsB-like"/>
    <property type="match status" value="1"/>
</dbReference>
<dbReference type="EMBL" id="RXNU01000002">
    <property type="protein sequence ID" value="RTR40091.1"/>
    <property type="molecule type" value="Genomic_DNA"/>
</dbReference>
<evidence type="ECO:0000259" key="4">
    <source>
        <dbReference type="Pfam" id="PF00881"/>
    </source>
</evidence>
<feature type="domain" description="Nitroreductase" evidence="4">
    <location>
        <begin position="9"/>
        <end position="193"/>
    </location>
</feature>
<organism evidence="5 6">
    <name type="scientific">Shewanella canadensis</name>
    <dbReference type="NCBI Taxonomy" id="271096"/>
    <lineage>
        <taxon>Bacteria</taxon>
        <taxon>Pseudomonadati</taxon>
        <taxon>Pseudomonadota</taxon>
        <taxon>Gammaproteobacteria</taxon>
        <taxon>Alteromonadales</taxon>
        <taxon>Shewanellaceae</taxon>
        <taxon>Shewanella</taxon>
    </lineage>
</organism>
<dbReference type="SUPFAM" id="SSF55469">
    <property type="entry name" value="FMN-dependent nitroreductase-like"/>
    <property type="match status" value="1"/>
</dbReference>
<evidence type="ECO:0000313" key="6">
    <source>
        <dbReference type="Proteomes" id="UP000267448"/>
    </source>
</evidence>
<protein>
    <submittedName>
        <fullName evidence="5">Oxygen-insensitive NAD(P)H nitroreductase</fullName>
    </submittedName>
</protein>
<keyword evidence="2" id="KW-0521">NADP</keyword>